<accession>A0A081ACB8</accession>
<comment type="caution">
    <text evidence="1">The sequence shown here is derived from an EMBL/GenBank/DDBJ whole genome shotgun (WGS) entry which is preliminary data.</text>
</comment>
<sequence>MYLLKVTQVGARHHQKLTSDFDLEHVSTGDSPHRDRPAGSSACAIRSQFLFLTCSTIPPLRHRWRPTSRCLHSTKRIEVLQTSVHVRRAHGDSWWSFRALRANRHLLAALGIAHDTSFTGVSKICGIA</sequence>
<gene>
    <name evidence="1" type="ORF">F444_08088</name>
</gene>
<name>A0A081ACB8_PHYNI</name>
<proteinExistence type="predicted"/>
<organism evidence="1 2">
    <name type="scientific">Phytophthora nicotianae P1976</name>
    <dbReference type="NCBI Taxonomy" id="1317066"/>
    <lineage>
        <taxon>Eukaryota</taxon>
        <taxon>Sar</taxon>
        <taxon>Stramenopiles</taxon>
        <taxon>Oomycota</taxon>
        <taxon>Peronosporomycetes</taxon>
        <taxon>Peronosporales</taxon>
        <taxon>Peronosporaceae</taxon>
        <taxon>Phytophthora</taxon>
    </lineage>
</organism>
<evidence type="ECO:0000313" key="2">
    <source>
        <dbReference type="Proteomes" id="UP000028582"/>
    </source>
</evidence>
<protein>
    <submittedName>
        <fullName evidence="1">Uncharacterized protein</fullName>
    </submittedName>
</protein>
<dbReference type="Proteomes" id="UP000028582">
    <property type="component" value="Unassembled WGS sequence"/>
</dbReference>
<reference evidence="1 2" key="1">
    <citation type="submission" date="2013-11" db="EMBL/GenBank/DDBJ databases">
        <title>The Genome Sequence of Phytophthora parasitica P1976.</title>
        <authorList>
            <consortium name="The Broad Institute Genomics Platform"/>
            <person name="Russ C."/>
            <person name="Tyler B."/>
            <person name="Panabieres F."/>
            <person name="Shan W."/>
            <person name="Tripathy S."/>
            <person name="Grunwald N."/>
            <person name="Machado M."/>
            <person name="Johnson C.S."/>
            <person name="Walker B."/>
            <person name="Young S."/>
            <person name="Zeng Q."/>
            <person name="Gargeya S."/>
            <person name="Fitzgerald M."/>
            <person name="Haas B."/>
            <person name="Abouelleil A."/>
            <person name="Allen A.W."/>
            <person name="Alvarado L."/>
            <person name="Arachchi H.M."/>
            <person name="Berlin A.M."/>
            <person name="Chapman S.B."/>
            <person name="Gainer-Dewar J."/>
            <person name="Goldberg J."/>
            <person name="Griggs A."/>
            <person name="Gujja S."/>
            <person name="Hansen M."/>
            <person name="Howarth C."/>
            <person name="Imamovic A."/>
            <person name="Ireland A."/>
            <person name="Larimer J."/>
            <person name="McCowan C."/>
            <person name="Murphy C."/>
            <person name="Pearson M."/>
            <person name="Poon T.W."/>
            <person name="Priest M."/>
            <person name="Roberts A."/>
            <person name="Saif S."/>
            <person name="Shea T."/>
            <person name="Sisk P."/>
            <person name="Sykes S."/>
            <person name="Wortman J."/>
            <person name="Nusbaum C."/>
            <person name="Birren B."/>
        </authorList>
    </citation>
    <scope>NUCLEOTIDE SEQUENCE [LARGE SCALE GENOMIC DNA]</scope>
    <source>
        <strain evidence="1 2">P1976</strain>
    </source>
</reference>
<dbReference type="EMBL" id="ANJA01001530">
    <property type="protein sequence ID" value="ETO76529.1"/>
    <property type="molecule type" value="Genomic_DNA"/>
</dbReference>
<dbReference type="AlphaFoldDB" id="A0A081ACB8"/>
<evidence type="ECO:0000313" key="1">
    <source>
        <dbReference type="EMBL" id="ETO76529.1"/>
    </source>
</evidence>